<reference evidence="1 3" key="2">
    <citation type="journal article" date="2020" name="Int. J. Syst. Evol. Microbiol.">
        <title>Sulfuracidifex tepidarius gen. nov., sp. nov. and transfer of Sulfolobus metallicus Huber and Stetter 1992 to the genus Sulfuracidifex as Sulfuracidifex metallicus comb. nov.</title>
        <authorList>
            <person name="Itoh T."/>
            <person name="Miura T."/>
            <person name="Sakai H.D."/>
            <person name="Kato S."/>
            <person name="Ohkuma M."/>
            <person name="Takashina T."/>
        </authorList>
    </citation>
    <scope>NUCLEOTIDE SEQUENCE [LARGE SCALE GENOMIC DNA]</scope>
    <source>
        <strain evidence="1 3">IC-006</strain>
        <strain evidence="2">IC-007</strain>
    </source>
</reference>
<keyword evidence="3" id="KW-1185">Reference proteome</keyword>
<dbReference type="Proteomes" id="UP000322983">
    <property type="component" value="Chromosome"/>
</dbReference>
<gene>
    <name evidence="1" type="ORF">IC006_1168</name>
    <name evidence="2" type="ORF">IC007_1143</name>
</gene>
<evidence type="ECO:0000313" key="2">
    <source>
        <dbReference type="EMBL" id="BBG26627.1"/>
    </source>
</evidence>
<dbReference type="Proteomes" id="UP000325030">
    <property type="component" value="Chromosome"/>
</dbReference>
<organism evidence="1 3">
    <name type="scientific">Sulfuracidifex tepidarius</name>
    <dbReference type="NCBI Taxonomy" id="1294262"/>
    <lineage>
        <taxon>Archaea</taxon>
        <taxon>Thermoproteota</taxon>
        <taxon>Thermoprotei</taxon>
        <taxon>Sulfolobales</taxon>
        <taxon>Sulfolobaceae</taxon>
        <taxon>Sulfuracidifex</taxon>
    </lineage>
</organism>
<accession>A0A510DUH3</accession>
<dbReference type="AlphaFoldDB" id="A0A510DUH3"/>
<name>A0A510DUH3_9CREN</name>
<dbReference type="KEGG" id="step:IC006_1168"/>
<accession>A0A510E2C6</accession>
<sequence>MLLREIIEKCDLPGLRESLFLGIAEAQELGKEFIGVTLSDGKGLIFKVNPFDETVYSLFLMSTDNIDGLPRIGVFKNKEDITYFIYEINNYGDFFKTLSESVSAVYVEVIGGDLEDFLYRAEGG</sequence>
<dbReference type="EMBL" id="AP018930">
    <property type="protein sequence ID" value="BBG26627.1"/>
    <property type="molecule type" value="Genomic_DNA"/>
</dbReference>
<proteinExistence type="predicted"/>
<evidence type="ECO:0000313" key="3">
    <source>
        <dbReference type="Proteomes" id="UP000322983"/>
    </source>
</evidence>
<protein>
    <submittedName>
        <fullName evidence="1">Uncharacterized protein</fullName>
    </submittedName>
</protein>
<dbReference type="STRING" id="1294262.GCA_001316085_01121"/>
<reference evidence="4" key="1">
    <citation type="submission" date="2018-09" db="EMBL/GenBank/DDBJ databases">
        <title>Complete Genome Sequencing of Sulfolobus sp. JCM 16834.</title>
        <authorList>
            <person name="Kato S."/>
            <person name="Itoh T."/>
            <person name="Ohkuma M."/>
        </authorList>
    </citation>
    <scope>NUCLEOTIDE SEQUENCE [LARGE SCALE GENOMIC DNA]</scope>
    <source>
        <strain evidence="4">IC-007</strain>
    </source>
</reference>
<evidence type="ECO:0000313" key="4">
    <source>
        <dbReference type="Proteomes" id="UP000325030"/>
    </source>
</evidence>
<dbReference type="EMBL" id="AP018929">
    <property type="protein sequence ID" value="BBG23872.1"/>
    <property type="molecule type" value="Genomic_DNA"/>
</dbReference>
<evidence type="ECO:0000313" key="1">
    <source>
        <dbReference type="EMBL" id="BBG23872.1"/>
    </source>
</evidence>